<dbReference type="EMBL" id="JARKHS020035718">
    <property type="protein sequence ID" value="KAK8756972.1"/>
    <property type="molecule type" value="Genomic_DNA"/>
</dbReference>
<dbReference type="Proteomes" id="UP001321473">
    <property type="component" value="Unassembled WGS sequence"/>
</dbReference>
<keyword evidence="2" id="KW-1185">Reference proteome</keyword>
<dbReference type="AlphaFoldDB" id="A0AAQ4D3D2"/>
<organism evidence="1 2">
    <name type="scientific">Amblyomma americanum</name>
    <name type="common">Lone star tick</name>
    <dbReference type="NCBI Taxonomy" id="6943"/>
    <lineage>
        <taxon>Eukaryota</taxon>
        <taxon>Metazoa</taxon>
        <taxon>Ecdysozoa</taxon>
        <taxon>Arthropoda</taxon>
        <taxon>Chelicerata</taxon>
        <taxon>Arachnida</taxon>
        <taxon>Acari</taxon>
        <taxon>Parasitiformes</taxon>
        <taxon>Ixodida</taxon>
        <taxon>Ixodoidea</taxon>
        <taxon>Ixodidae</taxon>
        <taxon>Amblyomminae</taxon>
        <taxon>Amblyomma</taxon>
    </lineage>
</organism>
<gene>
    <name evidence="1" type="ORF">V5799_000324</name>
</gene>
<sequence length="88" mass="9530">MQYFNIARLAWSRAVAVNGSHSASFRYSPGGSVGVAKAESCDANPEHVIFPVGVCCVDRLQTQSELSRRRCSLPVMSCSVRLAALSLR</sequence>
<name>A0AAQ4D3D2_AMBAM</name>
<evidence type="ECO:0000313" key="2">
    <source>
        <dbReference type="Proteomes" id="UP001321473"/>
    </source>
</evidence>
<proteinExistence type="predicted"/>
<comment type="caution">
    <text evidence="1">The sequence shown here is derived from an EMBL/GenBank/DDBJ whole genome shotgun (WGS) entry which is preliminary data.</text>
</comment>
<evidence type="ECO:0000313" key="1">
    <source>
        <dbReference type="EMBL" id="KAK8756972.1"/>
    </source>
</evidence>
<protein>
    <submittedName>
        <fullName evidence="1">Uncharacterized protein</fullName>
    </submittedName>
</protein>
<reference evidence="1 2" key="1">
    <citation type="journal article" date="2023" name="Arcadia Sci">
        <title>De novo assembly of a long-read Amblyomma americanum tick genome.</title>
        <authorList>
            <person name="Chou S."/>
            <person name="Poskanzer K.E."/>
            <person name="Rollins M."/>
            <person name="Thuy-Boun P.S."/>
        </authorList>
    </citation>
    <scope>NUCLEOTIDE SEQUENCE [LARGE SCALE GENOMIC DNA]</scope>
    <source>
        <strain evidence="1">F_SG_1</strain>
        <tissue evidence="1">Salivary glands</tissue>
    </source>
</reference>
<accession>A0AAQ4D3D2</accession>